<evidence type="ECO:0000256" key="5">
    <source>
        <dbReference type="PROSITE-ProRule" id="PRU00108"/>
    </source>
</evidence>
<dbReference type="InterPro" id="IPR001356">
    <property type="entry name" value="HD"/>
</dbReference>
<dbReference type="GO" id="GO:0005634">
    <property type="term" value="C:nucleus"/>
    <property type="evidence" value="ECO:0007669"/>
    <property type="project" value="UniProtKB-SubCell"/>
</dbReference>
<dbReference type="PROSITE" id="PS00027">
    <property type="entry name" value="HOMEOBOX_1"/>
    <property type="match status" value="1"/>
</dbReference>
<evidence type="ECO:0000313" key="9">
    <source>
        <dbReference type="EMBL" id="KAK7863598.1"/>
    </source>
</evidence>
<keyword evidence="3 5" id="KW-0371">Homeobox</keyword>
<dbReference type="Proteomes" id="UP001378592">
    <property type="component" value="Unassembled WGS sequence"/>
</dbReference>
<feature type="compositionally biased region" description="Basic and acidic residues" evidence="7">
    <location>
        <begin position="495"/>
        <end position="508"/>
    </location>
</feature>
<evidence type="ECO:0000256" key="6">
    <source>
        <dbReference type="RuleBase" id="RU000682"/>
    </source>
</evidence>
<keyword evidence="10" id="KW-1185">Reference proteome</keyword>
<dbReference type="SMART" id="SM00389">
    <property type="entry name" value="HOX"/>
    <property type="match status" value="1"/>
</dbReference>
<sequence>MQQQHSEQQNERTLESVTFHPSSTYPSKNNTINIDRHEFPCDYRSDYPNISGETVSMSSDTRGVHSVPVSTLSVAGKVISATSSTMDIPTENQNKTSCVDSPSENTAALQIVNSWHPHVYAKPPKNPTPHFISDIMGWGRNSDTASKVLSRPGLLAPTPIHSLPPSGLKRHSPSLLCTRPPASPPPPLLPLSPPPPLPPPSSLPPLRFPDTSAVPVTPDSPQEAAHESCNEPLNLTTKSREVSPPAPPPPPPQPPPPQPPPPPPVSLPATSSTPSTPPPPVLARSPPPPPPPPPPLLAKPAPATLHHPAAAAFLDASVNGVEAAAPALRASHVAAVNGRTAIDIAGSVIAKSQPASRATPAKEASPASKPFSSAKRKKEAAGGKGGGGGGGGAGGGAGAGGAGAGAPGAGAAEGAALADAAAGDTERKRKKARTTFTGRQIFELEKQFELKKYLSSSERAEMAKLLNVTETQVKIWFQNRRTKWKKQDNISNAEAAEHKNQSTGKHETGGSGGNKNKEGSKSVIMSQGTNNAPVTPTKCLTSLPSVQLSTTGITAPPTPVPKSNLENTKVRVLKVPSSVESGDITNPRTAAMQTIMSSPPIAVSIPAPIIPVGSPSSGDEHSNASLFTADGSLSESCFSESDSIRQQTPSTVPSVTVKMASDSSHKSRSLSTSPVSLDSKMSLGTLLVSKSSTTSGPTCHSAPSPTLSQAEREDEPVSPSS</sequence>
<feature type="region of interest" description="Disordered" evidence="7">
    <location>
        <begin position="351"/>
        <end position="410"/>
    </location>
</feature>
<feature type="region of interest" description="Disordered" evidence="7">
    <location>
        <begin position="1"/>
        <end position="33"/>
    </location>
</feature>
<feature type="DNA-binding region" description="Homeobox" evidence="5">
    <location>
        <begin position="429"/>
        <end position="488"/>
    </location>
</feature>
<feature type="compositionally biased region" description="Polar residues" evidence="7">
    <location>
        <begin position="15"/>
        <end position="33"/>
    </location>
</feature>
<dbReference type="CDD" id="cd00086">
    <property type="entry name" value="homeodomain"/>
    <property type="match status" value="1"/>
</dbReference>
<feature type="region of interest" description="Disordered" evidence="7">
    <location>
        <begin position="638"/>
        <end position="721"/>
    </location>
</feature>
<keyword evidence="4 5" id="KW-0539">Nucleus</keyword>
<accession>A0AAN9VUK1</accession>
<feature type="region of interest" description="Disordered" evidence="7">
    <location>
        <begin position="155"/>
        <end position="303"/>
    </location>
</feature>
<feature type="domain" description="Homeobox" evidence="8">
    <location>
        <begin position="427"/>
        <end position="487"/>
    </location>
</feature>
<dbReference type="AlphaFoldDB" id="A0AAN9VUK1"/>
<evidence type="ECO:0000256" key="4">
    <source>
        <dbReference type="ARBA" id="ARBA00023242"/>
    </source>
</evidence>
<keyword evidence="2 5" id="KW-0238">DNA-binding</keyword>
<name>A0AAN9VUK1_9ORTH</name>
<evidence type="ECO:0000313" key="10">
    <source>
        <dbReference type="Proteomes" id="UP001378592"/>
    </source>
</evidence>
<feature type="compositionally biased region" description="Pro residues" evidence="7">
    <location>
        <begin position="181"/>
        <end position="207"/>
    </location>
</feature>
<evidence type="ECO:0000256" key="3">
    <source>
        <dbReference type="ARBA" id="ARBA00023155"/>
    </source>
</evidence>
<evidence type="ECO:0000259" key="8">
    <source>
        <dbReference type="PROSITE" id="PS50071"/>
    </source>
</evidence>
<dbReference type="Pfam" id="PF00046">
    <property type="entry name" value="Homeodomain"/>
    <property type="match status" value="1"/>
</dbReference>
<comment type="subcellular location">
    <subcellularLocation>
        <location evidence="1 5 6">Nucleus</location>
    </subcellularLocation>
</comment>
<gene>
    <name evidence="9" type="ORF">R5R35_013470</name>
</gene>
<comment type="caution">
    <text evidence="9">The sequence shown here is derived from an EMBL/GenBank/DDBJ whole genome shotgun (WGS) entry which is preliminary data.</text>
</comment>
<feature type="compositionally biased region" description="Polar residues" evidence="7">
    <location>
        <begin position="688"/>
        <end position="709"/>
    </location>
</feature>
<reference evidence="9 10" key="1">
    <citation type="submission" date="2024-03" db="EMBL/GenBank/DDBJ databases">
        <title>The genome assembly and annotation of the cricket Gryllus longicercus Weissman &amp; Gray.</title>
        <authorList>
            <person name="Szrajer S."/>
            <person name="Gray D."/>
            <person name="Ylla G."/>
        </authorList>
    </citation>
    <scope>NUCLEOTIDE SEQUENCE [LARGE SCALE GENOMIC DNA]</scope>
    <source>
        <strain evidence="9">DAG 2021-001</strain>
        <tissue evidence="9">Whole body minus gut</tissue>
    </source>
</reference>
<feature type="compositionally biased region" description="Polar residues" evidence="7">
    <location>
        <begin position="644"/>
        <end position="654"/>
    </location>
</feature>
<dbReference type="PRINTS" id="PR00024">
    <property type="entry name" value="HOMEOBOX"/>
</dbReference>
<dbReference type="GO" id="GO:0000978">
    <property type="term" value="F:RNA polymerase II cis-regulatory region sequence-specific DNA binding"/>
    <property type="evidence" value="ECO:0007669"/>
    <property type="project" value="TreeGrafter"/>
</dbReference>
<feature type="compositionally biased region" description="Pro residues" evidence="7">
    <location>
        <begin position="244"/>
        <end position="266"/>
    </location>
</feature>
<feature type="compositionally biased region" description="Pro residues" evidence="7">
    <location>
        <begin position="275"/>
        <end position="297"/>
    </location>
</feature>
<dbReference type="GO" id="GO:0000981">
    <property type="term" value="F:DNA-binding transcription factor activity, RNA polymerase II-specific"/>
    <property type="evidence" value="ECO:0007669"/>
    <property type="project" value="InterPro"/>
</dbReference>
<dbReference type="PANTHER" id="PTHR24340">
    <property type="entry name" value="HOMEOBOX PROTEIN NKX"/>
    <property type="match status" value="1"/>
</dbReference>
<evidence type="ECO:0000256" key="7">
    <source>
        <dbReference type="SAM" id="MobiDB-lite"/>
    </source>
</evidence>
<dbReference type="PROSITE" id="PS50071">
    <property type="entry name" value="HOMEOBOX_2"/>
    <property type="match status" value="1"/>
</dbReference>
<feature type="compositionally biased region" description="Acidic residues" evidence="7">
    <location>
        <begin position="712"/>
        <end position="721"/>
    </location>
</feature>
<feature type="compositionally biased region" description="Gly residues" evidence="7">
    <location>
        <begin position="382"/>
        <end position="408"/>
    </location>
</feature>
<dbReference type="InterPro" id="IPR020479">
    <property type="entry name" value="HD_metazoa"/>
</dbReference>
<protein>
    <recommendedName>
        <fullName evidence="8">Homeobox domain-containing protein</fullName>
    </recommendedName>
</protein>
<dbReference type="InterPro" id="IPR050394">
    <property type="entry name" value="Homeobox_NK-like"/>
</dbReference>
<organism evidence="9 10">
    <name type="scientific">Gryllus longicercus</name>
    <dbReference type="NCBI Taxonomy" id="2509291"/>
    <lineage>
        <taxon>Eukaryota</taxon>
        <taxon>Metazoa</taxon>
        <taxon>Ecdysozoa</taxon>
        <taxon>Arthropoda</taxon>
        <taxon>Hexapoda</taxon>
        <taxon>Insecta</taxon>
        <taxon>Pterygota</taxon>
        <taxon>Neoptera</taxon>
        <taxon>Polyneoptera</taxon>
        <taxon>Orthoptera</taxon>
        <taxon>Ensifera</taxon>
        <taxon>Gryllidea</taxon>
        <taxon>Grylloidea</taxon>
        <taxon>Gryllidae</taxon>
        <taxon>Gryllinae</taxon>
        <taxon>Gryllus</taxon>
    </lineage>
</organism>
<dbReference type="InterPro" id="IPR017970">
    <property type="entry name" value="Homeobox_CS"/>
</dbReference>
<evidence type="ECO:0000256" key="1">
    <source>
        <dbReference type="ARBA" id="ARBA00004123"/>
    </source>
</evidence>
<feature type="compositionally biased region" description="Low complexity" evidence="7">
    <location>
        <begin position="358"/>
        <end position="373"/>
    </location>
</feature>
<feature type="compositionally biased region" description="Polar residues" evidence="7">
    <location>
        <begin position="523"/>
        <end position="533"/>
    </location>
</feature>
<proteinExistence type="predicted"/>
<dbReference type="GO" id="GO:0030154">
    <property type="term" value="P:cell differentiation"/>
    <property type="evidence" value="ECO:0007669"/>
    <property type="project" value="TreeGrafter"/>
</dbReference>
<evidence type="ECO:0000256" key="2">
    <source>
        <dbReference type="ARBA" id="ARBA00023125"/>
    </source>
</evidence>
<dbReference type="SUPFAM" id="SSF46689">
    <property type="entry name" value="Homeodomain-like"/>
    <property type="match status" value="1"/>
</dbReference>
<dbReference type="PANTHER" id="PTHR24340:SF70">
    <property type="entry name" value="NK7.1, ISOFORM A"/>
    <property type="match status" value="1"/>
</dbReference>
<dbReference type="InterPro" id="IPR009057">
    <property type="entry name" value="Homeodomain-like_sf"/>
</dbReference>
<dbReference type="Gene3D" id="1.10.10.60">
    <property type="entry name" value="Homeodomain-like"/>
    <property type="match status" value="1"/>
</dbReference>
<feature type="region of interest" description="Disordered" evidence="7">
    <location>
        <begin position="493"/>
        <end position="533"/>
    </location>
</feature>
<dbReference type="EMBL" id="JAZDUA010000225">
    <property type="protein sequence ID" value="KAK7863598.1"/>
    <property type="molecule type" value="Genomic_DNA"/>
</dbReference>